<dbReference type="EMBL" id="HACA01018781">
    <property type="protein sequence ID" value="CDW36142.1"/>
    <property type="molecule type" value="Transcribed_RNA"/>
</dbReference>
<accession>A0A0K2UDV1</accession>
<sequence>MVNFYLTRNPKYMYVFRRCLTFKQVIYMALIVSTKTKFEEVINMVLLST</sequence>
<name>A0A0K2UDV1_LEPSM</name>
<reference evidence="1" key="1">
    <citation type="submission" date="2014-05" db="EMBL/GenBank/DDBJ databases">
        <authorList>
            <person name="Chronopoulou M."/>
        </authorList>
    </citation>
    <scope>NUCLEOTIDE SEQUENCE</scope>
    <source>
        <tissue evidence="1">Whole organism</tissue>
    </source>
</reference>
<evidence type="ECO:0000313" key="1">
    <source>
        <dbReference type="EMBL" id="CDW36142.1"/>
    </source>
</evidence>
<protein>
    <submittedName>
        <fullName evidence="1">Uncharacterized protein</fullName>
    </submittedName>
</protein>
<dbReference type="AlphaFoldDB" id="A0A0K2UDV1"/>
<organism evidence="1">
    <name type="scientific">Lepeophtheirus salmonis</name>
    <name type="common">Salmon louse</name>
    <name type="synonym">Caligus salmonis</name>
    <dbReference type="NCBI Taxonomy" id="72036"/>
    <lineage>
        <taxon>Eukaryota</taxon>
        <taxon>Metazoa</taxon>
        <taxon>Ecdysozoa</taxon>
        <taxon>Arthropoda</taxon>
        <taxon>Crustacea</taxon>
        <taxon>Multicrustacea</taxon>
        <taxon>Hexanauplia</taxon>
        <taxon>Copepoda</taxon>
        <taxon>Siphonostomatoida</taxon>
        <taxon>Caligidae</taxon>
        <taxon>Lepeophtheirus</taxon>
    </lineage>
</organism>
<proteinExistence type="predicted"/>